<evidence type="ECO:0000256" key="8">
    <source>
        <dbReference type="SAM" id="Phobius"/>
    </source>
</evidence>
<keyword evidence="5 8" id="KW-1133">Transmembrane helix</keyword>
<keyword evidence="7" id="KW-0413">Isomerase</keyword>
<keyword evidence="6 8" id="KW-0472">Membrane</keyword>
<evidence type="ECO:0000256" key="2">
    <source>
        <dbReference type="ARBA" id="ARBA00004829"/>
    </source>
</evidence>
<feature type="transmembrane region" description="Helical" evidence="8">
    <location>
        <begin position="32"/>
        <end position="52"/>
    </location>
</feature>
<feature type="transmembrane region" description="Helical" evidence="8">
    <location>
        <begin position="73"/>
        <end position="93"/>
    </location>
</feature>
<dbReference type="EMBL" id="BOPH01000046">
    <property type="protein sequence ID" value="GIJ68666.1"/>
    <property type="molecule type" value="Genomic_DNA"/>
</dbReference>
<evidence type="ECO:0000256" key="5">
    <source>
        <dbReference type="ARBA" id="ARBA00022989"/>
    </source>
</evidence>
<evidence type="ECO:0000313" key="11">
    <source>
        <dbReference type="Proteomes" id="UP000635606"/>
    </source>
</evidence>
<evidence type="ECO:0000256" key="6">
    <source>
        <dbReference type="ARBA" id="ARBA00023136"/>
    </source>
</evidence>
<sequence length="114" mass="12848">MTYTVAAVLGALAAVGVDLFVLRTRLLTRGVFWATYPIIVGFQLLSNGILTGRDIVRYDPDAIIGVRLVYAPVEDLVFGFALVLTSLSTWVWWGRRGVDPPDPPGWRTWWWRRG</sequence>
<evidence type="ECO:0000256" key="1">
    <source>
        <dbReference type="ARBA" id="ARBA00004141"/>
    </source>
</evidence>
<evidence type="ECO:0000256" key="7">
    <source>
        <dbReference type="ARBA" id="ARBA00023235"/>
    </source>
</evidence>
<comment type="pathway">
    <text evidence="2">Carotenoid biosynthesis.</text>
</comment>
<reference evidence="10" key="1">
    <citation type="submission" date="2021-01" db="EMBL/GenBank/DDBJ databases">
        <title>Whole genome shotgun sequence of Virgisporangium ochraceum NBRC 16418.</title>
        <authorList>
            <person name="Komaki H."/>
            <person name="Tamura T."/>
        </authorList>
    </citation>
    <scope>NUCLEOTIDE SEQUENCE</scope>
    <source>
        <strain evidence="10">NBRC 16418</strain>
    </source>
</reference>
<dbReference type="Pfam" id="PF18916">
    <property type="entry name" value="Lycopene_cyc"/>
    <property type="match status" value="1"/>
</dbReference>
<keyword evidence="3 8" id="KW-0812">Transmembrane</keyword>
<protein>
    <submittedName>
        <fullName evidence="10">Lycopene cyclase</fullName>
    </submittedName>
</protein>
<dbReference type="Proteomes" id="UP000635606">
    <property type="component" value="Unassembled WGS sequence"/>
</dbReference>
<organism evidence="10 11">
    <name type="scientific">Virgisporangium ochraceum</name>
    <dbReference type="NCBI Taxonomy" id="65505"/>
    <lineage>
        <taxon>Bacteria</taxon>
        <taxon>Bacillati</taxon>
        <taxon>Actinomycetota</taxon>
        <taxon>Actinomycetes</taxon>
        <taxon>Micromonosporales</taxon>
        <taxon>Micromonosporaceae</taxon>
        <taxon>Virgisporangium</taxon>
    </lineage>
</organism>
<evidence type="ECO:0000256" key="4">
    <source>
        <dbReference type="ARBA" id="ARBA00022746"/>
    </source>
</evidence>
<keyword evidence="4" id="KW-0125">Carotenoid biosynthesis</keyword>
<dbReference type="NCBIfam" id="TIGR03462">
    <property type="entry name" value="CarR_dom_SF"/>
    <property type="match status" value="1"/>
</dbReference>
<evidence type="ECO:0000256" key="3">
    <source>
        <dbReference type="ARBA" id="ARBA00022692"/>
    </source>
</evidence>
<proteinExistence type="predicted"/>
<dbReference type="GO" id="GO:0016117">
    <property type="term" value="P:carotenoid biosynthetic process"/>
    <property type="evidence" value="ECO:0007669"/>
    <property type="project" value="UniProtKB-KW"/>
</dbReference>
<dbReference type="GO" id="GO:0016872">
    <property type="term" value="F:intramolecular lyase activity"/>
    <property type="evidence" value="ECO:0007669"/>
    <property type="project" value="InterPro"/>
</dbReference>
<keyword evidence="11" id="KW-1185">Reference proteome</keyword>
<comment type="caution">
    <text evidence="10">The sequence shown here is derived from an EMBL/GenBank/DDBJ whole genome shotgun (WGS) entry which is preliminary data.</text>
</comment>
<comment type="subcellular location">
    <subcellularLocation>
        <location evidence="1">Membrane</location>
        <topology evidence="1">Multi-pass membrane protein</topology>
    </subcellularLocation>
</comment>
<dbReference type="GO" id="GO:0045436">
    <property type="term" value="F:lycopene beta cyclase activity"/>
    <property type="evidence" value="ECO:0007669"/>
    <property type="project" value="UniProtKB-ARBA"/>
</dbReference>
<dbReference type="AlphaFoldDB" id="A0A8J4EBF9"/>
<accession>A0A8J4EBF9</accession>
<dbReference type="InterPro" id="IPR017825">
    <property type="entry name" value="Lycopene_cyclase_dom"/>
</dbReference>
<dbReference type="GO" id="GO:0016020">
    <property type="term" value="C:membrane"/>
    <property type="evidence" value="ECO:0007669"/>
    <property type="project" value="UniProtKB-SubCell"/>
</dbReference>
<dbReference type="RefSeq" id="WP_203928614.1">
    <property type="nucleotide sequence ID" value="NZ_BOPH01000046.1"/>
</dbReference>
<gene>
    <name evidence="10" type="ORF">Voc01_035830</name>
</gene>
<evidence type="ECO:0000313" key="10">
    <source>
        <dbReference type="EMBL" id="GIJ68666.1"/>
    </source>
</evidence>
<evidence type="ECO:0000259" key="9">
    <source>
        <dbReference type="Pfam" id="PF18916"/>
    </source>
</evidence>
<feature type="domain" description="Lycopene cyclase" evidence="9">
    <location>
        <begin position="2"/>
        <end position="89"/>
    </location>
</feature>
<name>A0A8J4EBF9_9ACTN</name>